<dbReference type="EMBL" id="QJPH01000383">
    <property type="protein sequence ID" value="PZN75516.1"/>
    <property type="molecule type" value="Genomic_DNA"/>
</dbReference>
<reference evidence="1 2" key="1">
    <citation type="journal article" date="2018" name="Aquat. Microb. Ecol.">
        <title>Gammaproteobacterial methanotrophs dominate.</title>
        <authorList>
            <person name="Rissanen A.J."/>
            <person name="Saarenheimo J."/>
            <person name="Tiirola M."/>
            <person name="Peura S."/>
            <person name="Aalto S.L."/>
            <person name="Karvinen A."/>
            <person name="Nykanen H."/>
        </authorList>
    </citation>
    <scope>NUCLEOTIDE SEQUENCE [LARGE SCALE GENOMIC DNA]</scope>
    <source>
        <strain evidence="1">AMbin10</strain>
    </source>
</reference>
<comment type="caution">
    <text evidence="1">The sequence shown here is derived from an EMBL/GenBank/DDBJ whole genome shotgun (WGS) entry which is preliminary data.</text>
</comment>
<proteinExistence type="predicted"/>
<evidence type="ECO:0000313" key="1">
    <source>
        <dbReference type="EMBL" id="PZN75516.1"/>
    </source>
</evidence>
<accession>A0A2W4QWW9</accession>
<dbReference type="AlphaFoldDB" id="A0A2W4QWW9"/>
<protein>
    <submittedName>
        <fullName evidence="1">Uncharacterized protein</fullName>
    </submittedName>
</protein>
<name>A0A2W4QWW9_9GAMM</name>
<gene>
    <name evidence="1" type="ORF">DM484_18595</name>
</gene>
<sequence>MYIGKNLIFSLNRQLFSMVWKNNEAGGEAFPLCKRGLGGFLSRTRYAIPSAAFSQMLQLFRHFGMDAEIQRPWMAK</sequence>
<dbReference type="Proteomes" id="UP000249396">
    <property type="component" value="Unassembled WGS sequence"/>
</dbReference>
<evidence type="ECO:0000313" key="2">
    <source>
        <dbReference type="Proteomes" id="UP000249396"/>
    </source>
</evidence>
<organism evidence="1 2">
    <name type="scientific">Candidatus Methylumidiphilus alinenensis</name>
    <dbReference type="NCBI Taxonomy" id="2202197"/>
    <lineage>
        <taxon>Bacteria</taxon>
        <taxon>Pseudomonadati</taxon>
        <taxon>Pseudomonadota</taxon>
        <taxon>Gammaproteobacteria</taxon>
        <taxon>Methylococcales</taxon>
        <taxon>Candidatus Methylumidiphilus</taxon>
    </lineage>
</organism>